<evidence type="ECO:0000259" key="6">
    <source>
        <dbReference type="PROSITE" id="PS50839"/>
    </source>
</evidence>
<evidence type="ECO:0000256" key="3">
    <source>
        <dbReference type="ARBA" id="ARBA00022989"/>
    </source>
</evidence>
<dbReference type="InterPro" id="IPR006189">
    <property type="entry name" value="CHASE_dom"/>
</dbReference>
<dbReference type="PANTHER" id="PTHR46663">
    <property type="entry name" value="DIGUANYLATE CYCLASE DGCT-RELATED"/>
    <property type="match status" value="1"/>
</dbReference>
<dbReference type="Pfam" id="PF03924">
    <property type="entry name" value="CHASE"/>
    <property type="match status" value="1"/>
</dbReference>
<organism evidence="8 9">
    <name type="scientific">Marinobacterium zhoushanense</name>
    <dbReference type="NCBI Taxonomy" id="1679163"/>
    <lineage>
        <taxon>Bacteria</taxon>
        <taxon>Pseudomonadati</taxon>
        <taxon>Pseudomonadota</taxon>
        <taxon>Gammaproteobacteria</taxon>
        <taxon>Oceanospirillales</taxon>
        <taxon>Oceanospirillaceae</taxon>
        <taxon>Marinobacterium</taxon>
    </lineage>
</organism>
<keyword evidence="4 5" id="KW-0472">Membrane</keyword>
<dbReference type="Proteomes" id="UP000629025">
    <property type="component" value="Unassembled WGS sequence"/>
</dbReference>
<evidence type="ECO:0000256" key="5">
    <source>
        <dbReference type="SAM" id="Phobius"/>
    </source>
</evidence>
<dbReference type="EMBL" id="BMIJ01000006">
    <property type="protein sequence ID" value="GGC03103.1"/>
    <property type="molecule type" value="Genomic_DNA"/>
</dbReference>
<comment type="subcellular location">
    <subcellularLocation>
        <location evidence="1">Membrane</location>
    </subcellularLocation>
</comment>
<dbReference type="Gene3D" id="3.30.450.350">
    <property type="entry name" value="CHASE domain"/>
    <property type="match status" value="1"/>
</dbReference>
<dbReference type="InterPro" id="IPR052163">
    <property type="entry name" value="DGC-Regulatory_Protein"/>
</dbReference>
<dbReference type="SMART" id="SM01079">
    <property type="entry name" value="CHASE"/>
    <property type="match status" value="1"/>
</dbReference>
<sequence>MPLNLSQKRRQLLPYIAIALLLLGGAAITESLQKVVTDRTFQLQRTEALGVISQLRAQLESEINSVLYLSSGLISYVTVQPRTDQQQWNALAAEIVRGTEHVRNIGLAPDNVIRFVYPLHGNEAALGLEYEQNPKQWPAVKQAIDKGGMVLAGPLTLVQGGLGLIARTPIFTHGDSEQTSRYWGLASVVIDAESMFRSAGIKDQVSGYRVAIKGRDGLGEQGEMVYGAEEVFTQGIAKMKIFFPNGHWVIAALPDSTVGSYWMGPQVARVVGYSFLAVLSVLLVILVRLYHASKGEAMHDHLTGLPNRRLMIERLTQLAVLNERTEINFALYFIDLNGFKAINDNYGHVAGDAVLVEVGRRLIHTVRSSDTVARTGGDEFMVLQPGVKSVVAAKTVVEKIEAALRAPFQYQYVTIDISAAIGVAIYPKDTATVDKLIMVADDRMYERKAEMKSAAVVSENLVD</sequence>
<protein>
    <submittedName>
        <fullName evidence="8">Sensor domain-containing diguanylate cyclase</fullName>
    </submittedName>
</protein>
<feature type="domain" description="GGDEF" evidence="7">
    <location>
        <begin position="327"/>
        <end position="460"/>
    </location>
</feature>
<dbReference type="SMART" id="SM00267">
    <property type="entry name" value="GGDEF"/>
    <property type="match status" value="1"/>
</dbReference>
<dbReference type="PROSITE" id="PS50839">
    <property type="entry name" value="CHASE"/>
    <property type="match status" value="1"/>
</dbReference>
<evidence type="ECO:0000313" key="9">
    <source>
        <dbReference type="Proteomes" id="UP000629025"/>
    </source>
</evidence>
<dbReference type="PROSITE" id="PS50887">
    <property type="entry name" value="GGDEF"/>
    <property type="match status" value="1"/>
</dbReference>
<dbReference type="InterPro" id="IPR000160">
    <property type="entry name" value="GGDEF_dom"/>
</dbReference>
<comment type="caution">
    <text evidence="8">The sequence shown here is derived from an EMBL/GenBank/DDBJ whole genome shotgun (WGS) entry which is preliminary data.</text>
</comment>
<feature type="transmembrane region" description="Helical" evidence="5">
    <location>
        <begin position="270"/>
        <end position="290"/>
    </location>
</feature>
<proteinExistence type="predicted"/>
<evidence type="ECO:0000259" key="7">
    <source>
        <dbReference type="PROSITE" id="PS50887"/>
    </source>
</evidence>
<gene>
    <name evidence="8" type="ORF">GCM10011352_31700</name>
</gene>
<evidence type="ECO:0000256" key="2">
    <source>
        <dbReference type="ARBA" id="ARBA00022692"/>
    </source>
</evidence>
<evidence type="ECO:0000256" key="4">
    <source>
        <dbReference type="ARBA" id="ARBA00023136"/>
    </source>
</evidence>
<dbReference type="SUPFAM" id="SSF55073">
    <property type="entry name" value="Nucleotide cyclase"/>
    <property type="match status" value="1"/>
</dbReference>
<dbReference type="Pfam" id="PF00990">
    <property type="entry name" value="GGDEF"/>
    <property type="match status" value="1"/>
</dbReference>
<dbReference type="InterPro" id="IPR043128">
    <property type="entry name" value="Rev_trsase/Diguanyl_cyclase"/>
</dbReference>
<dbReference type="PANTHER" id="PTHR46663:SF2">
    <property type="entry name" value="GGDEF DOMAIN-CONTAINING PROTEIN"/>
    <property type="match status" value="1"/>
</dbReference>
<evidence type="ECO:0000256" key="1">
    <source>
        <dbReference type="ARBA" id="ARBA00004370"/>
    </source>
</evidence>
<evidence type="ECO:0000313" key="8">
    <source>
        <dbReference type="EMBL" id="GGC03103.1"/>
    </source>
</evidence>
<name>A0ABQ1KN88_9GAMM</name>
<dbReference type="CDD" id="cd01949">
    <property type="entry name" value="GGDEF"/>
    <property type="match status" value="1"/>
</dbReference>
<keyword evidence="2 5" id="KW-0812">Transmembrane</keyword>
<dbReference type="InterPro" id="IPR029787">
    <property type="entry name" value="Nucleotide_cyclase"/>
</dbReference>
<dbReference type="NCBIfam" id="TIGR00254">
    <property type="entry name" value="GGDEF"/>
    <property type="match status" value="1"/>
</dbReference>
<dbReference type="InterPro" id="IPR042240">
    <property type="entry name" value="CHASE_sf"/>
</dbReference>
<accession>A0ABQ1KN88</accession>
<feature type="domain" description="CHASE" evidence="6">
    <location>
        <begin position="112"/>
        <end position="203"/>
    </location>
</feature>
<keyword evidence="3 5" id="KW-1133">Transmembrane helix</keyword>
<reference evidence="9" key="1">
    <citation type="journal article" date="2019" name="Int. J. Syst. Evol. Microbiol.">
        <title>The Global Catalogue of Microorganisms (GCM) 10K type strain sequencing project: providing services to taxonomists for standard genome sequencing and annotation.</title>
        <authorList>
            <consortium name="The Broad Institute Genomics Platform"/>
            <consortium name="The Broad Institute Genome Sequencing Center for Infectious Disease"/>
            <person name="Wu L."/>
            <person name="Ma J."/>
        </authorList>
    </citation>
    <scope>NUCLEOTIDE SEQUENCE [LARGE SCALE GENOMIC DNA]</scope>
    <source>
        <strain evidence="9">CGMCC 1.15341</strain>
    </source>
</reference>
<dbReference type="Gene3D" id="3.30.70.270">
    <property type="match status" value="1"/>
</dbReference>
<keyword evidence="9" id="KW-1185">Reference proteome</keyword>